<keyword evidence="6" id="KW-1185">Reference proteome</keyword>
<dbReference type="EMBL" id="JAPDHF010000025">
    <property type="protein sequence ID" value="KAJ4003983.1"/>
    <property type="molecule type" value="Genomic_DNA"/>
</dbReference>
<keyword evidence="1" id="KW-0732">Signal</keyword>
<dbReference type="SUPFAM" id="SSF56300">
    <property type="entry name" value="Metallo-dependent phosphatases"/>
    <property type="match status" value="1"/>
</dbReference>
<dbReference type="GO" id="GO:0003993">
    <property type="term" value="F:acid phosphatase activity"/>
    <property type="evidence" value="ECO:0007669"/>
    <property type="project" value="InterPro"/>
</dbReference>
<dbReference type="PANTHER" id="PTHR22953">
    <property type="entry name" value="ACID PHOSPHATASE RELATED"/>
    <property type="match status" value="1"/>
</dbReference>
<evidence type="ECO:0000256" key="1">
    <source>
        <dbReference type="ARBA" id="ARBA00022729"/>
    </source>
</evidence>
<keyword evidence="2" id="KW-0325">Glycoprotein</keyword>
<dbReference type="Proteomes" id="UP001152130">
    <property type="component" value="Unassembled WGS sequence"/>
</dbReference>
<dbReference type="AlphaFoldDB" id="A0A9W8U5G0"/>
<sequence length="252" mass="28900">MHDETDLLDEEASRISDKVHPLANMTHITDAGPFGKINGSYKDNKAYEQYQWLKKDLENVNRCETPWVIIMGHRPMYSSKCGDYHQHLREAFERLFLKHKVDVYLAGHVHWYERLKPIRNCIVNHTSIVDTNTYKVNPGHSIVHLINGAAGNIESHATTNKSNSYLTEIIDKTSFGFSKLTVHNETTISWKFIKGEDGTIGDELTVLKDPFLTCEDFSASSSFESMECSGSGWLQWIYCSIYYSSFWGPLKH</sequence>
<dbReference type="Pfam" id="PF00149">
    <property type="entry name" value="Metallophos"/>
    <property type="match status" value="1"/>
</dbReference>
<name>A0A9W8U5G0_9HYPO</name>
<evidence type="ECO:0000256" key="2">
    <source>
        <dbReference type="ARBA" id="ARBA00023180"/>
    </source>
</evidence>
<organism evidence="5 6">
    <name type="scientific">Fusarium irregulare</name>
    <dbReference type="NCBI Taxonomy" id="2494466"/>
    <lineage>
        <taxon>Eukaryota</taxon>
        <taxon>Fungi</taxon>
        <taxon>Dikarya</taxon>
        <taxon>Ascomycota</taxon>
        <taxon>Pezizomycotina</taxon>
        <taxon>Sordariomycetes</taxon>
        <taxon>Hypocreomycetidae</taxon>
        <taxon>Hypocreales</taxon>
        <taxon>Nectriaceae</taxon>
        <taxon>Fusarium</taxon>
        <taxon>Fusarium incarnatum-equiseti species complex</taxon>
    </lineage>
</organism>
<evidence type="ECO:0000313" key="5">
    <source>
        <dbReference type="EMBL" id="KAJ4003983.1"/>
    </source>
</evidence>
<dbReference type="Pfam" id="PF14008">
    <property type="entry name" value="Metallophos_C"/>
    <property type="match status" value="1"/>
</dbReference>
<dbReference type="InterPro" id="IPR029052">
    <property type="entry name" value="Metallo-depent_PP-like"/>
</dbReference>
<comment type="caution">
    <text evidence="5">The sequence shown here is derived from an EMBL/GenBank/DDBJ whole genome shotgun (WGS) entry which is preliminary data.</text>
</comment>
<reference evidence="5" key="1">
    <citation type="submission" date="2022-10" db="EMBL/GenBank/DDBJ databases">
        <title>Fusarium specimens isolated from Avocado Roots.</title>
        <authorList>
            <person name="Stajich J."/>
            <person name="Roper C."/>
            <person name="Heimlech-Rivalta G."/>
        </authorList>
    </citation>
    <scope>NUCLEOTIDE SEQUENCE</scope>
    <source>
        <strain evidence="5">CF00143</strain>
    </source>
</reference>
<evidence type="ECO:0000259" key="4">
    <source>
        <dbReference type="Pfam" id="PF14008"/>
    </source>
</evidence>
<dbReference type="CDD" id="cd00839">
    <property type="entry name" value="MPP_PAPs"/>
    <property type="match status" value="1"/>
</dbReference>
<protein>
    <recommendedName>
        <fullName evidence="7">Acid phosphatase</fullName>
    </recommendedName>
</protein>
<accession>A0A9W8U5G0</accession>
<evidence type="ECO:0008006" key="7">
    <source>
        <dbReference type="Google" id="ProtNLM"/>
    </source>
</evidence>
<dbReference type="Gene3D" id="3.60.21.10">
    <property type="match status" value="1"/>
</dbReference>
<dbReference type="InterPro" id="IPR041792">
    <property type="entry name" value="MPP_PAP"/>
</dbReference>
<dbReference type="PANTHER" id="PTHR22953:SF153">
    <property type="entry name" value="PURPLE ACID PHOSPHATASE"/>
    <property type="match status" value="1"/>
</dbReference>
<dbReference type="InterPro" id="IPR004843">
    <property type="entry name" value="Calcineurin-like_PHP"/>
</dbReference>
<evidence type="ECO:0000259" key="3">
    <source>
        <dbReference type="Pfam" id="PF00149"/>
    </source>
</evidence>
<feature type="domain" description="Purple acid phosphatase C-terminal" evidence="4">
    <location>
        <begin position="142"/>
        <end position="203"/>
    </location>
</feature>
<proteinExistence type="predicted"/>
<dbReference type="InterPro" id="IPR025733">
    <property type="entry name" value="PAPs_C"/>
</dbReference>
<evidence type="ECO:0000313" key="6">
    <source>
        <dbReference type="Proteomes" id="UP001152130"/>
    </source>
</evidence>
<gene>
    <name evidence="5" type="ORF">NW766_011838</name>
</gene>
<dbReference type="InterPro" id="IPR039331">
    <property type="entry name" value="PAPs-like"/>
</dbReference>
<feature type="domain" description="Calcineurin-like phosphoesterase" evidence="3">
    <location>
        <begin position="38"/>
        <end position="112"/>
    </location>
</feature>